<dbReference type="EMBL" id="PQWO01000008">
    <property type="protein sequence ID" value="PZD72903.1"/>
    <property type="molecule type" value="Genomic_DNA"/>
</dbReference>
<sequence length="59" mass="6666">MLSSMKSTAPSSPFFVNLQQAFQDWVRRVIIDDDPYDPLTIEDLEEEATVHAVEAAELV</sequence>
<evidence type="ECO:0000313" key="1">
    <source>
        <dbReference type="EMBL" id="PZD72903.1"/>
    </source>
</evidence>
<reference evidence="1 2" key="1">
    <citation type="journal article" date="2018" name="Sci. Rep.">
        <title>A novel species of the marine cyanobacterium Acaryochloris with a unique pigment content and lifestyle.</title>
        <authorList>
            <person name="Partensky F."/>
            <person name="Six C."/>
            <person name="Ratin M."/>
            <person name="Garczarek L."/>
            <person name="Vaulot D."/>
            <person name="Probert I."/>
            <person name="Calteau A."/>
            <person name="Gourvil P."/>
            <person name="Marie D."/>
            <person name="Grebert T."/>
            <person name="Bouchier C."/>
            <person name="Le Panse S."/>
            <person name="Gachenot M."/>
            <person name="Rodriguez F."/>
            <person name="Garrido J.L."/>
        </authorList>
    </citation>
    <scope>NUCLEOTIDE SEQUENCE [LARGE SCALE GENOMIC DNA]</scope>
    <source>
        <strain evidence="1 2">RCC1774</strain>
    </source>
</reference>
<gene>
    <name evidence="1" type="ORF">C1752_03355</name>
</gene>
<keyword evidence="2" id="KW-1185">Reference proteome</keyword>
<accession>A0A2W1JH38</accession>
<evidence type="ECO:0000313" key="2">
    <source>
        <dbReference type="Proteomes" id="UP000248857"/>
    </source>
</evidence>
<proteinExistence type="predicted"/>
<dbReference type="AlphaFoldDB" id="A0A2W1JH38"/>
<protein>
    <submittedName>
        <fullName evidence="1">Uncharacterized protein</fullName>
    </submittedName>
</protein>
<dbReference type="Proteomes" id="UP000248857">
    <property type="component" value="Unassembled WGS sequence"/>
</dbReference>
<comment type="caution">
    <text evidence="1">The sequence shown here is derived from an EMBL/GenBank/DDBJ whole genome shotgun (WGS) entry which is preliminary data.</text>
</comment>
<name>A0A2W1JH38_9CYAN</name>
<organism evidence="1 2">
    <name type="scientific">Acaryochloris thomasi RCC1774</name>
    <dbReference type="NCBI Taxonomy" id="1764569"/>
    <lineage>
        <taxon>Bacteria</taxon>
        <taxon>Bacillati</taxon>
        <taxon>Cyanobacteriota</taxon>
        <taxon>Cyanophyceae</taxon>
        <taxon>Acaryochloridales</taxon>
        <taxon>Acaryochloridaceae</taxon>
        <taxon>Acaryochloris</taxon>
        <taxon>Acaryochloris thomasi</taxon>
    </lineage>
</organism>